<evidence type="ECO:0000313" key="9">
    <source>
        <dbReference type="Proteomes" id="UP000177565"/>
    </source>
</evidence>
<dbReference type="PANTHER" id="PTHR10815">
    <property type="entry name" value="METHYLATED-DNA--PROTEIN-CYSTEINE METHYLTRANSFERASE"/>
    <property type="match status" value="1"/>
</dbReference>
<dbReference type="STRING" id="1802312.A3C06_00480"/>
<dbReference type="Proteomes" id="UP000177565">
    <property type="component" value="Unassembled WGS sequence"/>
</dbReference>
<keyword evidence="4" id="KW-0227">DNA damage</keyword>
<dbReference type="Gene3D" id="1.10.10.10">
    <property type="entry name" value="Winged helix-like DNA-binding domain superfamily/Winged helix DNA-binding domain"/>
    <property type="match status" value="1"/>
</dbReference>
<dbReference type="CDD" id="cd06445">
    <property type="entry name" value="ATase"/>
    <property type="match status" value="1"/>
</dbReference>
<evidence type="ECO:0000256" key="1">
    <source>
        <dbReference type="ARBA" id="ARBA00001286"/>
    </source>
</evidence>
<keyword evidence="2 8" id="KW-0489">Methyltransferase</keyword>
<evidence type="ECO:0000256" key="4">
    <source>
        <dbReference type="ARBA" id="ARBA00022763"/>
    </source>
</evidence>
<dbReference type="SUPFAM" id="SSF46767">
    <property type="entry name" value="Methylated DNA-protein cysteine methyltransferase, C-terminal domain"/>
    <property type="match status" value="1"/>
</dbReference>
<name>A0A1G2MU70_9BACT</name>
<dbReference type="NCBIfam" id="TIGR00589">
    <property type="entry name" value="ogt"/>
    <property type="match status" value="1"/>
</dbReference>
<evidence type="ECO:0000313" key="8">
    <source>
        <dbReference type="EMBL" id="OHA27284.1"/>
    </source>
</evidence>
<protein>
    <submittedName>
        <fullName evidence="8">6-O-methylguanine DNA methyltransferase</fullName>
    </submittedName>
</protein>
<dbReference type="EMBL" id="MHRQ01000008">
    <property type="protein sequence ID" value="OHA27284.1"/>
    <property type="molecule type" value="Genomic_DNA"/>
</dbReference>
<dbReference type="PROSITE" id="PS00374">
    <property type="entry name" value="MGMT"/>
    <property type="match status" value="1"/>
</dbReference>
<evidence type="ECO:0000256" key="6">
    <source>
        <dbReference type="ARBA" id="ARBA00049348"/>
    </source>
</evidence>
<dbReference type="GO" id="GO:0003908">
    <property type="term" value="F:methylated-DNA-[protein]-cysteine S-methyltransferase activity"/>
    <property type="evidence" value="ECO:0007669"/>
    <property type="project" value="UniProtKB-EC"/>
</dbReference>
<keyword evidence="3 8" id="KW-0808">Transferase</keyword>
<accession>A0A1G2MU70</accession>
<reference evidence="8 9" key="1">
    <citation type="journal article" date="2016" name="Nat. Commun.">
        <title>Thousands of microbial genomes shed light on interconnected biogeochemical processes in an aquifer system.</title>
        <authorList>
            <person name="Anantharaman K."/>
            <person name="Brown C.T."/>
            <person name="Hug L.A."/>
            <person name="Sharon I."/>
            <person name="Castelle C.J."/>
            <person name="Probst A.J."/>
            <person name="Thomas B.C."/>
            <person name="Singh A."/>
            <person name="Wilkins M.J."/>
            <person name="Karaoz U."/>
            <person name="Brodie E.L."/>
            <person name="Williams K.H."/>
            <person name="Hubbard S.S."/>
            <person name="Banfield J.F."/>
        </authorList>
    </citation>
    <scope>NUCLEOTIDE SEQUENCE [LARGE SCALE GENOMIC DNA]</scope>
</reference>
<dbReference type="InterPro" id="IPR014048">
    <property type="entry name" value="MethylDNA_cys_MeTrfase_DNA-bd"/>
</dbReference>
<dbReference type="GO" id="GO:0006281">
    <property type="term" value="P:DNA repair"/>
    <property type="evidence" value="ECO:0007669"/>
    <property type="project" value="UniProtKB-KW"/>
</dbReference>
<dbReference type="PANTHER" id="PTHR10815:SF13">
    <property type="entry name" value="METHYLATED-DNA--PROTEIN-CYSTEINE METHYLTRANSFERASE"/>
    <property type="match status" value="1"/>
</dbReference>
<gene>
    <name evidence="8" type="ORF">A3C06_00480</name>
</gene>
<dbReference type="GO" id="GO:0032259">
    <property type="term" value="P:methylation"/>
    <property type="evidence" value="ECO:0007669"/>
    <property type="project" value="UniProtKB-KW"/>
</dbReference>
<organism evidence="8 9">
    <name type="scientific">Candidatus Taylorbacteria bacterium RIFCSPHIGHO2_02_FULL_46_13</name>
    <dbReference type="NCBI Taxonomy" id="1802312"/>
    <lineage>
        <taxon>Bacteria</taxon>
        <taxon>Candidatus Tayloriibacteriota</taxon>
    </lineage>
</organism>
<proteinExistence type="predicted"/>
<dbReference type="InterPro" id="IPR036217">
    <property type="entry name" value="MethylDNA_cys_MeTrfase_DNAb"/>
</dbReference>
<evidence type="ECO:0000256" key="2">
    <source>
        <dbReference type="ARBA" id="ARBA00022603"/>
    </source>
</evidence>
<keyword evidence="5" id="KW-0234">DNA repair</keyword>
<dbReference type="InterPro" id="IPR036388">
    <property type="entry name" value="WH-like_DNA-bd_sf"/>
</dbReference>
<feature type="domain" description="Methylated-DNA-[protein]-cysteine S-methyltransferase DNA binding" evidence="7">
    <location>
        <begin position="10"/>
        <end position="87"/>
    </location>
</feature>
<sequence>MRRKIPVVSFKEKVFSVVAKIPKGKTCTYQEVACLAGSPGAFRAVGNILNTNYNPKIPCHRVIKSNGKVGGYNRGAAKKNAKLLSEGAL</sequence>
<dbReference type="InterPro" id="IPR001497">
    <property type="entry name" value="MethylDNA_cys_MeTrfase_AS"/>
</dbReference>
<evidence type="ECO:0000256" key="3">
    <source>
        <dbReference type="ARBA" id="ARBA00022679"/>
    </source>
</evidence>
<dbReference type="Pfam" id="PF01035">
    <property type="entry name" value="DNA_binding_1"/>
    <property type="match status" value="1"/>
</dbReference>
<comment type="caution">
    <text evidence="8">The sequence shown here is derived from an EMBL/GenBank/DDBJ whole genome shotgun (WGS) entry which is preliminary data.</text>
</comment>
<dbReference type="AlphaFoldDB" id="A0A1G2MU70"/>
<comment type="catalytic activity">
    <reaction evidence="6">
        <text>a 6-O-methyl-2'-deoxyguanosine in DNA + L-cysteinyl-[protein] = S-methyl-L-cysteinyl-[protein] + a 2'-deoxyguanosine in DNA</text>
        <dbReference type="Rhea" id="RHEA:24000"/>
        <dbReference type="Rhea" id="RHEA-COMP:10131"/>
        <dbReference type="Rhea" id="RHEA-COMP:10132"/>
        <dbReference type="Rhea" id="RHEA-COMP:11367"/>
        <dbReference type="Rhea" id="RHEA-COMP:11368"/>
        <dbReference type="ChEBI" id="CHEBI:29950"/>
        <dbReference type="ChEBI" id="CHEBI:82612"/>
        <dbReference type="ChEBI" id="CHEBI:85445"/>
        <dbReference type="ChEBI" id="CHEBI:85448"/>
        <dbReference type="EC" id="2.1.1.63"/>
    </reaction>
</comment>
<evidence type="ECO:0000259" key="7">
    <source>
        <dbReference type="Pfam" id="PF01035"/>
    </source>
</evidence>
<evidence type="ECO:0000256" key="5">
    <source>
        <dbReference type="ARBA" id="ARBA00023204"/>
    </source>
</evidence>
<comment type="catalytic activity">
    <reaction evidence="1">
        <text>a 4-O-methyl-thymidine in DNA + L-cysteinyl-[protein] = a thymidine in DNA + S-methyl-L-cysteinyl-[protein]</text>
        <dbReference type="Rhea" id="RHEA:53428"/>
        <dbReference type="Rhea" id="RHEA-COMP:10131"/>
        <dbReference type="Rhea" id="RHEA-COMP:10132"/>
        <dbReference type="Rhea" id="RHEA-COMP:13555"/>
        <dbReference type="Rhea" id="RHEA-COMP:13556"/>
        <dbReference type="ChEBI" id="CHEBI:29950"/>
        <dbReference type="ChEBI" id="CHEBI:82612"/>
        <dbReference type="ChEBI" id="CHEBI:137386"/>
        <dbReference type="ChEBI" id="CHEBI:137387"/>
        <dbReference type="EC" id="2.1.1.63"/>
    </reaction>
</comment>